<comment type="caution">
    <text evidence="2">The sequence shown here is derived from an EMBL/GenBank/DDBJ whole genome shotgun (WGS) entry which is preliminary data.</text>
</comment>
<keyword evidence="3" id="KW-1185">Reference proteome</keyword>
<reference evidence="2 3" key="1">
    <citation type="submission" date="2024-02" db="EMBL/GenBank/DDBJ databases">
        <title>A draft genome for the cacao thread blight pathogen Marasmius crinis-equi.</title>
        <authorList>
            <person name="Cohen S.P."/>
            <person name="Baruah I.K."/>
            <person name="Amoako-Attah I."/>
            <person name="Bukari Y."/>
            <person name="Meinhardt L.W."/>
            <person name="Bailey B.A."/>
        </authorList>
    </citation>
    <scope>NUCLEOTIDE SEQUENCE [LARGE SCALE GENOMIC DNA]</scope>
    <source>
        <strain evidence="2 3">GH-76</strain>
    </source>
</reference>
<gene>
    <name evidence="2" type="ORF">V5O48_007447</name>
</gene>
<evidence type="ECO:0000256" key="1">
    <source>
        <dbReference type="SAM" id="MobiDB-lite"/>
    </source>
</evidence>
<feature type="compositionally biased region" description="Basic and acidic residues" evidence="1">
    <location>
        <begin position="98"/>
        <end position="107"/>
    </location>
</feature>
<feature type="region of interest" description="Disordered" evidence="1">
    <location>
        <begin position="271"/>
        <end position="300"/>
    </location>
</feature>
<accession>A0ABR3FGR6</accession>
<sequence length="339" mass="38363">MDHDYPVHTTSIGAVEGDPKSSVYFDSETKVRYRAFEDGFALIRGKDQSCLVLESQTIWKRYSANPTLASIQRAIESRDRDVESDEEHDKGSYMGIPVEHRQTMEERLRESWRELALSDLPTRPSSTNSSDSDDSTPPSTPAEGRSPVMGATRVVSGVPQLPFNPFPDEDDYVDFMIKTASTMTVDAFDPFKEEPEDGVEPVYHLPALFTKTTVSFALPDEYNDQASTFRDLDRLGRRTHPVHTSGETAPASFKDLDRLGCRTPQVELNRRKPRRVRRRQAQAKESESPTTPEIPAKLSQYPQYQASAKPTYASILASPKQAHIRRHSDEQRQLLLLFN</sequence>
<evidence type="ECO:0000313" key="3">
    <source>
        <dbReference type="Proteomes" id="UP001465976"/>
    </source>
</evidence>
<feature type="region of interest" description="Disordered" evidence="1">
    <location>
        <begin position="76"/>
        <end position="107"/>
    </location>
</feature>
<proteinExistence type="predicted"/>
<feature type="compositionally biased region" description="Low complexity" evidence="1">
    <location>
        <begin position="121"/>
        <end position="130"/>
    </location>
</feature>
<organism evidence="2 3">
    <name type="scientific">Marasmius crinis-equi</name>
    <dbReference type="NCBI Taxonomy" id="585013"/>
    <lineage>
        <taxon>Eukaryota</taxon>
        <taxon>Fungi</taxon>
        <taxon>Dikarya</taxon>
        <taxon>Basidiomycota</taxon>
        <taxon>Agaricomycotina</taxon>
        <taxon>Agaricomycetes</taxon>
        <taxon>Agaricomycetidae</taxon>
        <taxon>Agaricales</taxon>
        <taxon>Marasmiineae</taxon>
        <taxon>Marasmiaceae</taxon>
        <taxon>Marasmius</taxon>
    </lineage>
</organism>
<dbReference type="EMBL" id="JBAHYK010000390">
    <property type="protein sequence ID" value="KAL0574514.1"/>
    <property type="molecule type" value="Genomic_DNA"/>
</dbReference>
<feature type="compositionally biased region" description="Basic and acidic residues" evidence="1">
    <location>
        <begin position="76"/>
        <end position="91"/>
    </location>
</feature>
<protein>
    <submittedName>
        <fullName evidence="2">Uncharacterized protein</fullName>
    </submittedName>
</protein>
<name>A0ABR3FGR6_9AGAR</name>
<feature type="region of interest" description="Disordered" evidence="1">
    <location>
        <begin position="119"/>
        <end position="148"/>
    </location>
</feature>
<feature type="compositionally biased region" description="Basic residues" evidence="1">
    <location>
        <begin position="271"/>
        <end position="281"/>
    </location>
</feature>
<evidence type="ECO:0000313" key="2">
    <source>
        <dbReference type="EMBL" id="KAL0574514.1"/>
    </source>
</evidence>
<dbReference type="Proteomes" id="UP001465976">
    <property type="component" value="Unassembled WGS sequence"/>
</dbReference>